<dbReference type="Proteomes" id="UP001205105">
    <property type="component" value="Unassembled WGS sequence"/>
</dbReference>
<dbReference type="InterPro" id="IPR044817">
    <property type="entry name" value="SBP-like"/>
</dbReference>
<evidence type="ECO:0000313" key="7">
    <source>
        <dbReference type="EMBL" id="KAI7846279.1"/>
    </source>
</evidence>
<feature type="region of interest" description="Disordered" evidence="5">
    <location>
        <begin position="274"/>
        <end position="295"/>
    </location>
</feature>
<accession>A0AAD5E1F1</accession>
<dbReference type="InterPro" id="IPR004333">
    <property type="entry name" value="SBP_dom"/>
</dbReference>
<keyword evidence="3" id="KW-0862">Zinc</keyword>
<dbReference type="GO" id="GO:0005634">
    <property type="term" value="C:nucleus"/>
    <property type="evidence" value="ECO:0007669"/>
    <property type="project" value="InterPro"/>
</dbReference>
<dbReference type="GO" id="GO:0003677">
    <property type="term" value="F:DNA binding"/>
    <property type="evidence" value="ECO:0007669"/>
    <property type="project" value="InterPro"/>
</dbReference>
<dbReference type="SUPFAM" id="SSF103612">
    <property type="entry name" value="SBT domain"/>
    <property type="match status" value="1"/>
</dbReference>
<dbReference type="Pfam" id="PF03110">
    <property type="entry name" value="SBP"/>
    <property type="match status" value="1"/>
</dbReference>
<evidence type="ECO:0000256" key="2">
    <source>
        <dbReference type="ARBA" id="ARBA00022771"/>
    </source>
</evidence>
<feature type="domain" description="SBP-type" evidence="6">
    <location>
        <begin position="93"/>
        <end position="170"/>
    </location>
</feature>
<protein>
    <recommendedName>
        <fullName evidence="6">SBP-type domain-containing protein</fullName>
    </recommendedName>
</protein>
<feature type="region of interest" description="Disordered" evidence="5">
    <location>
        <begin position="231"/>
        <end position="258"/>
    </location>
</feature>
<keyword evidence="2" id="KW-0863">Zinc-finger</keyword>
<organism evidence="7 8">
    <name type="scientific">Chlorella ohadii</name>
    <dbReference type="NCBI Taxonomy" id="2649997"/>
    <lineage>
        <taxon>Eukaryota</taxon>
        <taxon>Viridiplantae</taxon>
        <taxon>Chlorophyta</taxon>
        <taxon>core chlorophytes</taxon>
        <taxon>Trebouxiophyceae</taxon>
        <taxon>Chlorellales</taxon>
        <taxon>Chlorellaceae</taxon>
        <taxon>Chlorella clade</taxon>
        <taxon>Chlorella</taxon>
    </lineage>
</organism>
<reference evidence="7" key="1">
    <citation type="submission" date="2020-11" db="EMBL/GenBank/DDBJ databases">
        <title>Chlorella ohadii genome sequencing and assembly.</title>
        <authorList>
            <person name="Murik O."/>
            <person name="Treves H."/>
            <person name="Kedem I."/>
            <person name="Shotland Y."/>
            <person name="Kaplan A."/>
        </authorList>
    </citation>
    <scope>NUCLEOTIDE SEQUENCE</scope>
    <source>
        <strain evidence="7">1</strain>
    </source>
</reference>
<feature type="compositionally biased region" description="Pro residues" evidence="5">
    <location>
        <begin position="17"/>
        <end position="28"/>
    </location>
</feature>
<gene>
    <name evidence="7" type="ORF">COHA_000207</name>
</gene>
<evidence type="ECO:0000256" key="1">
    <source>
        <dbReference type="ARBA" id="ARBA00022723"/>
    </source>
</evidence>
<keyword evidence="1" id="KW-0479">Metal-binding</keyword>
<dbReference type="GO" id="GO:0008270">
    <property type="term" value="F:zinc ion binding"/>
    <property type="evidence" value="ECO:0007669"/>
    <property type="project" value="UniProtKB-KW"/>
</dbReference>
<evidence type="ECO:0000259" key="6">
    <source>
        <dbReference type="PROSITE" id="PS51141"/>
    </source>
</evidence>
<feature type="coiled-coil region" evidence="4">
    <location>
        <begin position="400"/>
        <end position="451"/>
    </location>
</feature>
<evidence type="ECO:0000256" key="3">
    <source>
        <dbReference type="ARBA" id="ARBA00022833"/>
    </source>
</evidence>
<name>A0AAD5E1F1_9CHLO</name>
<dbReference type="AlphaFoldDB" id="A0AAD5E1F1"/>
<feature type="region of interest" description="Disordered" evidence="5">
    <location>
        <begin position="1"/>
        <end position="69"/>
    </location>
</feature>
<keyword evidence="4" id="KW-0175">Coiled coil</keyword>
<dbReference type="PROSITE" id="PS00028">
    <property type="entry name" value="ZINC_FINGER_C2H2_1"/>
    <property type="match status" value="1"/>
</dbReference>
<dbReference type="PROSITE" id="PS51141">
    <property type="entry name" value="ZF_SBP"/>
    <property type="match status" value="1"/>
</dbReference>
<dbReference type="PANTHER" id="PTHR31251:SF169">
    <property type="entry name" value="SQUAMOSA PROMOTER-BINDING-LIKE PROTEIN 8"/>
    <property type="match status" value="1"/>
</dbReference>
<keyword evidence="8" id="KW-1185">Reference proteome</keyword>
<sequence length="505" mass="51307">MTTEAPGGSAVAWAAPLPAPPQAAPPQQQPEQPAAQPAHSQDAAAASTEPGAPPTLGAEAEEPAPRGAAPHALASLAKRRPGRPSAFVTADGNPACQCCGADLTQGGHKSFHQRYHVCNMHMMAETVERDGTQQRFCQQCGRFHELDAFDPGMRSCRQQLARHAERRRRARAAASAAHGSHGARGPSTSNGDSAAAAALGGPDLLAAVAGDLPDGYMPRATTKRQLSILEGGRGSPEAEAAPTARLPGSSGSSASAHSGMGALDALVAAAAEEELQEAAAKRQRTASPPAVHEPDLNWFMPQPSAASGMPAPAPAAPAAAPLAVGVMQSREAQASSVGLPPPGLLLSGLPLTPPAGLQAQQPDMQLLLRHLVAPPPPPAPAPLVLLASPPPAAVATAVALQQQQQQRQILQQQLAVLAAAGDPVAAATLQAAAVQQQAAAVQQQVAAAAQRAAQEAQLRRMLLVQEQRAAAVHEVQAACLFQAACDAILGSVLGSGRGPRPPPAP</sequence>
<dbReference type="PANTHER" id="PTHR31251">
    <property type="entry name" value="SQUAMOSA PROMOTER-BINDING-LIKE PROTEIN 4"/>
    <property type="match status" value="1"/>
</dbReference>
<evidence type="ECO:0000313" key="8">
    <source>
        <dbReference type="Proteomes" id="UP001205105"/>
    </source>
</evidence>
<feature type="compositionally biased region" description="Low complexity" evidence="5">
    <location>
        <begin position="248"/>
        <end position="258"/>
    </location>
</feature>
<dbReference type="InterPro" id="IPR013087">
    <property type="entry name" value="Znf_C2H2_type"/>
</dbReference>
<comment type="caution">
    <text evidence="7">The sequence shown here is derived from an EMBL/GenBank/DDBJ whole genome shotgun (WGS) entry which is preliminary data.</text>
</comment>
<dbReference type="InterPro" id="IPR036893">
    <property type="entry name" value="SBP_sf"/>
</dbReference>
<dbReference type="EMBL" id="JADXDR010000005">
    <property type="protein sequence ID" value="KAI7846279.1"/>
    <property type="molecule type" value="Genomic_DNA"/>
</dbReference>
<feature type="compositionally biased region" description="Low complexity" evidence="5">
    <location>
        <begin position="172"/>
        <end position="195"/>
    </location>
</feature>
<dbReference type="Gene3D" id="4.10.1100.10">
    <property type="entry name" value="Transcription factor, SBP-box domain"/>
    <property type="match status" value="1"/>
</dbReference>
<evidence type="ECO:0000256" key="4">
    <source>
        <dbReference type="SAM" id="Coils"/>
    </source>
</evidence>
<feature type="region of interest" description="Disordered" evidence="5">
    <location>
        <begin position="161"/>
        <end position="195"/>
    </location>
</feature>
<proteinExistence type="predicted"/>
<evidence type="ECO:0000256" key="5">
    <source>
        <dbReference type="SAM" id="MobiDB-lite"/>
    </source>
</evidence>
<feature type="compositionally biased region" description="Low complexity" evidence="5">
    <location>
        <begin position="29"/>
        <end position="47"/>
    </location>
</feature>